<name>A0ABS9EPF7_9BACT</name>
<dbReference type="RefSeq" id="WP_236099790.1">
    <property type="nucleotide sequence ID" value="NZ_JAKGUD010000010.1"/>
</dbReference>
<evidence type="ECO:0000313" key="1">
    <source>
        <dbReference type="EMBL" id="MCF4143083.1"/>
    </source>
</evidence>
<dbReference type="EMBL" id="JAKGUD010000010">
    <property type="protein sequence ID" value="MCF4143083.1"/>
    <property type="molecule type" value="Genomic_DNA"/>
</dbReference>
<evidence type="ECO:0000313" key="2">
    <source>
        <dbReference type="Proteomes" id="UP001200430"/>
    </source>
</evidence>
<proteinExistence type="predicted"/>
<keyword evidence="2" id="KW-1185">Reference proteome</keyword>
<comment type="caution">
    <text evidence="1">The sequence shown here is derived from an EMBL/GenBank/DDBJ whole genome shotgun (WGS) entry which is preliminary data.</text>
</comment>
<organism evidence="1 2">
    <name type="scientific">Dethiosulfovibrio marinus</name>
    <dbReference type="NCBI Taxonomy" id="133532"/>
    <lineage>
        <taxon>Bacteria</taxon>
        <taxon>Thermotogati</taxon>
        <taxon>Synergistota</taxon>
        <taxon>Synergistia</taxon>
        <taxon>Synergistales</taxon>
        <taxon>Dethiosulfovibrionaceae</taxon>
        <taxon>Dethiosulfovibrio</taxon>
    </lineage>
</organism>
<dbReference type="Proteomes" id="UP001200430">
    <property type="component" value="Unassembled WGS sequence"/>
</dbReference>
<protein>
    <submittedName>
        <fullName evidence="1">Uncharacterized protein</fullName>
    </submittedName>
</protein>
<gene>
    <name evidence="1" type="ORF">L2W38_09695</name>
</gene>
<sequence length="89" mass="10631">MKRLRPVNRSYRNGSVVRVRNKWVAMSDADTAKAVVEVARGMPEDATIYDLYDETRDRGIHSDEPVEWGLNDMDVRWWRERRMSHVLRR</sequence>
<accession>A0ABS9EPF7</accession>
<reference evidence="1 2" key="1">
    <citation type="submission" date="2022-01" db="EMBL/GenBank/DDBJ databases">
        <title>Dethiosulfovibrio faecalis sp. nov., a novel proteolytic, non-sulfur-reducing bacterium isolated from a marine aquaculture solid waste bioreactor.</title>
        <authorList>
            <person name="Grabowski S."/>
            <person name="Apolinario E."/>
            <person name="Schneider N."/>
            <person name="Marshall C.W."/>
            <person name="Sowers K.R."/>
        </authorList>
    </citation>
    <scope>NUCLEOTIDE SEQUENCE [LARGE SCALE GENOMIC DNA]</scope>
    <source>
        <strain evidence="1 2">DSM 12537</strain>
    </source>
</reference>